<evidence type="ECO:0000313" key="2">
    <source>
        <dbReference type="EMBL" id="GAO14907.1"/>
    </source>
</evidence>
<feature type="region of interest" description="Disordered" evidence="1">
    <location>
        <begin position="1"/>
        <end position="30"/>
    </location>
</feature>
<gene>
    <name evidence="2" type="ORF">UVI_02007450</name>
</gene>
<feature type="compositionally biased region" description="Low complexity" evidence="1">
    <location>
        <begin position="502"/>
        <end position="515"/>
    </location>
</feature>
<feature type="compositionally biased region" description="Low complexity" evidence="1">
    <location>
        <begin position="591"/>
        <end position="601"/>
    </location>
</feature>
<accession>A0A1B5KV87</accession>
<reference evidence="3" key="1">
    <citation type="journal article" date="2016" name="Genome Announc.">
        <title>Genome sequence of Ustilaginoidea virens IPU010, a rice pathogenic fungus causing false smut.</title>
        <authorList>
            <person name="Kumagai T."/>
            <person name="Ishii T."/>
            <person name="Terai G."/>
            <person name="Umemura M."/>
            <person name="Machida M."/>
            <person name="Asai K."/>
        </authorList>
    </citation>
    <scope>NUCLEOTIDE SEQUENCE [LARGE SCALE GENOMIC DNA]</scope>
    <source>
        <strain evidence="3">IPU010</strain>
    </source>
</reference>
<name>A0A1B5KV87_USTVR</name>
<protein>
    <submittedName>
        <fullName evidence="2">Uncharacterized protein</fullName>
    </submittedName>
</protein>
<sequence>MNRFMQQQRHVGKNDMAPPRTTSGLQGQQMTGEWQVHVSPYAHGKVLPTVRAPGEERRWEANKWEENLLTFRCQNSGMDSANVPRSGQFNPLLQQRFAFQESGQGFHQLDYTGTPLGALQEADRHLGNRNVASSALDVGLTMPMQPPPSGNLMGGMNRGPEFFDGSVGNRPGLSDYRASSYTGTQPLHAGAAQSQSYDSFPNQETMAPYYRIPGSHGISQHDGVTSATDFETNVQNMQMMGVSGSSANEPQPVVNQSINQTLGPVELSGTVIEPFSGLGSCSAVLTTSTDRYYANPMVGKSGQSLKVAQPVGRGMGGAGGINPVKRTFRNQEWPTESHAVVQRKPAEPSRAPQTKAAPGSAATALGIVEAGIERAFVCGSLIAHARMFAHLKHELESNGTLAGRKIALSEDGTTDALVQGLRGRLVENHTKLRTESLGHEKLVQVHNWVKDQLLPKSQRQARAPTERGTGRPLYGGLSKPFSSNNDAKNTTAKTRPGRRTGKAAAKSGSSSMAASKGKEPMPTSTSQCTAFHHGGPEDDEAQAQSGTSRCMLTKHGEAEAQDLPHGTIVVNPVEAAGVDEAAPRVPKRKASSAGQAGGPASKRARKAGERQAQPPPSPAAQQGGGAEQGVRGARLLSLDDFFHDAESDDRGAMQTMPAQPAGGIDGRCDAGTEPFKPAALEGNQEDAASSEARQSAQEEARKIGRGRQEYEEEELTGAASRSVAYESLGQAVAGAAGDLAPSNDHGFFMHDMSAYDVASCLDASYGTSDRDEFDEMKWAVGYQGGGGGLGFDES</sequence>
<feature type="compositionally biased region" description="Basic and acidic residues" evidence="1">
    <location>
        <begin position="696"/>
        <end position="709"/>
    </location>
</feature>
<feature type="region of interest" description="Disordered" evidence="1">
    <location>
        <begin position="454"/>
        <end position="546"/>
    </location>
</feature>
<dbReference type="Proteomes" id="UP000054053">
    <property type="component" value="Unassembled WGS sequence"/>
</dbReference>
<feature type="region of interest" description="Disordered" evidence="1">
    <location>
        <begin position="579"/>
        <end position="718"/>
    </location>
</feature>
<feature type="compositionally biased region" description="Basic and acidic residues" evidence="1">
    <location>
        <begin position="640"/>
        <end position="651"/>
    </location>
</feature>
<feature type="compositionally biased region" description="Polar residues" evidence="1">
    <location>
        <begin position="20"/>
        <end position="30"/>
    </location>
</feature>
<evidence type="ECO:0000256" key="1">
    <source>
        <dbReference type="SAM" id="MobiDB-lite"/>
    </source>
</evidence>
<dbReference type="EMBL" id="BBTG02000003">
    <property type="protein sequence ID" value="GAO14907.1"/>
    <property type="molecule type" value="Genomic_DNA"/>
</dbReference>
<feature type="compositionally biased region" description="Polar residues" evidence="1">
    <location>
        <begin position="480"/>
        <end position="493"/>
    </location>
</feature>
<dbReference type="AlphaFoldDB" id="A0A1B5KV87"/>
<comment type="caution">
    <text evidence="2">The sequence shown here is derived from an EMBL/GenBank/DDBJ whole genome shotgun (WGS) entry which is preliminary data.</text>
</comment>
<proteinExistence type="predicted"/>
<organism evidence="2 3">
    <name type="scientific">Ustilaginoidea virens</name>
    <name type="common">Rice false smut fungus</name>
    <name type="synonym">Villosiclava virens</name>
    <dbReference type="NCBI Taxonomy" id="1159556"/>
    <lineage>
        <taxon>Eukaryota</taxon>
        <taxon>Fungi</taxon>
        <taxon>Dikarya</taxon>
        <taxon>Ascomycota</taxon>
        <taxon>Pezizomycotina</taxon>
        <taxon>Sordariomycetes</taxon>
        <taxon>Hypocreomycetidae</taxon>
        <taxon>Hypocreales</taxon>
        <taxon>Clavicipitaceae</taxon>
        <taxon>Ustilaginoidea</taxon>
    </lineage>
</organism>
<feature type="region of interest" description="Disordered" evidence="1">
    <location>
        <begin position="334"/>
        <end position="357"/>
    </location>
</feature>
<evidence type="ECO:0000313" key="3">
    <source>
        <dbReference type="Proteomes" id="UP000054053"/>
    </source>
</evidence>